<comment type="similarity">
    <text evidence="2 5">Belongs to the RecX family.</text>
</comment>
<evidence type="ECO:0000256" key="4">
    <source>
        <dbReference type="ARBA" id="ARBA00022490"/>
    </source>
</evidence>
<evidence type="ECO:0000259" key="8">
    <source>
        <dbReference type="Pfam" id="PF21981"/>
    </source>
</evidence>
<dbReference type="Pfam" id="PF02631">
    <property type="entry name" value="RecX_HTH2"/>
    <property type="match status" value="1"/>
</dbReference>
<dbReference type="Pfam" id="PF21982">
    <property type="entry name" value="RecX_HTH1"/>
    <property type="match status" value="1"/>
</dbReference>
<dbReference type="InterPro" id="IPR036388">
    <property type="entry name" value="WH-like_DNA-bd_sf"/>
</dbReference>
<sequence length="220" mass="25178">MNDLLSRAMRLLSQRDHSETELRRKLAAQSFSVKGNWGRGQKKSPSTAKRGQNLNNGGGDSHDGQSAKNSFYHRSYSSGGSSNEEKETDNDTHELTDGHDAAEAIDPKAIDEVIAYCYQHNWLDDARFATSYINSRSRKGYGVQRIRSELLQKGIEKEQAQAAFEISEIDWCQLAKEVAQRKFGETLPVEWKEKAKVQRYLLYRGFFQEEIQSIYNDFIE</sequence>
<comment type="caution">
    <text evidence="10">The sequence shown here is derived from an EMBL/GenBank/DDBJ whole genome shotgun (WGS) entry which is preliminary data.</text>
</comment>
<dbReference type="InterPro" id="IPR003783">
    <property type="entry name" value="Regulatory_RecX"/>
</dbReference>
<dbReference type="Proteomes" id="UP001167864">
    <property type="component" value="Unassembled WGS sequence"/>
</dbReference>
<feature type="domain" description="RecX first three-helical" evidence="9">
    <location>
        <begin position="6"/>
        <end position="30"/>
    </location>
</feature>
<evidence type="ECO:0000256" key="2">
    <source>
        <dbReference type="ARBA" id="ARBA00009695"/>
    </source>
</evidence>
<evidence type="ECO:0000256" key="3">
    <source>
        <dbReference type="ARBA" id="ARBA00018111"/>
    </source>
</evidence>
<dbReference type="GO" id="GO:0005737">
    <property type="term" value="C:cytoplasm"/>
    <property type="evidence" value="ECO:0007669"/>
    <property type="project" value="UniProtKB-SubCell"/>
</dbReference>
<dbReference type="HAMAP" id="MF_01114">
    <property type="entry name" value="RecX"/>
    <property type="match status" value="1"/>
</dbReference>
<feature type="domain" description="RecX second three-helical" evidence="7">
    <location>
        <begin position="124"/>
        <end position="163"/>
    </location>
</feature>
<evidence type="ECO:0000313" key="10">
    <source>
        <dbReference type="EMBL" id="MDN0088904.1"/>
    </source>
</evidence>
<name>A0AAW7K7M3_9GAMM</name>
<dbReference type="InterPro" id="IPR053925">
    <property type="entry name" value="RecX_HTH_3rd"/>
</dbReference>
<reference evidence="10" key="1">
    <citation type="submission" date="2023-06" db="EMBL/GenBank/DDBJ databases">
        <authorList>
            <person name="Polev D.E."/>
            <person name="Saitova A.T."/>
            <person name="Bogumilchik E.A."/>
            <person name="Kokorina G.I."/>
            <person name="Voskresenskaia E.A."/>
        </authorList>
    </citation>
    <scope>NUCLEOTIDE SEQUENCE</scope>
    <source>
        <strain evidence="10">2145 StPb PI</strain>
    </source>
</reference>
<dbReference type="Gene3D" id="1.10.10.10">
    <property type="entry name" value="Winged helix-like DNA-binding domain superfamily/Winged helix DNA-binding domain"/>
    <property type="match status" value="3"/>
</dbReference>
<dbReference type="InterPro" id="IPR053924">
    <property type="entry name" value="RecX_HTH_2nd"/>
</dbReference>
<comment type="function">
    <text evidence="5">Modulates RecA activity.</text>
</comment>
<dbReference type="Pfam" id="PF21981">
    <property type="entry name" value="RecX_HTH3"/>
    <property type="match status" value="1"/>
</dbReference>
<comment type="subcellular location">
    <subcellularLocation>
        <location evidence="1 5">Cytoplasm</location>
    </subcellularLocation>
</comment>
<evidence type="ECO:0000256" key="6">
    <source>
        <dbReference type="SAM" id="MobiDB-lite"/>
    </source>
</evidence>
<dbReference type="GO" id="GO:0006282">
    <property type="term" value="P:regulation of DNA repair"/>
    <property type="evidence" value="ECO:0007669"/>
    <property type="project" value="UniProtKB-UniRule"/>
</dbReference>
<organism evidence="10 11">
    <name type="scientific">Yersinia nurmii</name>
    <dbReference type="NCBI Taxonomy" id="685706"/>
    <lineage>
        <taxon>Bacteria</taxon>
        <taxon>Pseudomonadati</taxon>
        <taxon>Pseudomonadota</taxon>
        <taxon>Gammaproteobacteria</taxon>
        <taxon>Enterobacterales</taxon>
        <taxon>Yersiniaceae</taxon>
        <taxon>Yersinia</taxon>
    </lineage>
</organism>
<feature type="region of interest" description="Disordered" evidence="6">
    <location>
        <begin position="26"/>
        <end position="95"/>
    </location>
</feature>
<proteinExistence type="inferred from homology"/>
<evidence type="ECO:0000259" key="7">
    <source>
        <dbReference type="Pfam" id="PF02631"/>
    </source>
</evidence>
<dbReference type="InterPro" id="IPR053926">
    <property type="entry name" value="RecX_HTH_1st"/>
</dbReference>
<evidence type="ECO:0000256" key="5">
    <source>
        <dbReference type="HAMAP-Rule" id="MF_01114"/>
    </source>
</evidence>
<evidence type="ECO:0000259" key="9">
    <source>
        <dbReference type="Pfam" id="PF21982"/>
    </source>
</evidence>
<keyword evidence="4 5" id="KW-0963">Cytoplasm</keyword>
<feature type="compositionally biased region" description="Polar residues" evidence="6">
    <location>
        <begin position="43"/>
        <end position="55"/>
    </location>
</feature>
<dbReference type="NCBIfam" id="NF001053">
    <property type="entry name" value="PRK00117.1-3"/>
    <property type="match status" value="1"/>
</dbReference>
<feature type="compositionally biased region" description="Basic and acidic residues" evidence="6">
    <location>
        <begin position="83"/>
        <end position="95"/>
    </location>
</feature>
<dbReference type="EMBL" id="JAUEHU010000018">
    <property type="protein sequence ID" value="MDN0088904.1"/>
    <property type="molecule type" value="Genomic_DNA"/>
</dbReference>
<dbReference type="PANTHER" id="PTHR33602:SF1">
    <property type="entry name" value="REGULATORY PROTEIN RECX FAMILY PROTEIN"/>
    <property type="match status" value="1"/>
</dbReference>
<evidence type="ECO:0000313" key="11">
    <source>
        <dbReference type="Proteomes" id="UP001167864"/>
    </source>
</evidence>
<protein>
    <recommendedName>
        <fullName evidence="3 5">Regulatory protein RecX</fullName>
    </recommendedName>
</protein>
<dbReference type="AlphaFoldDB" id="A0AAW7K7M3"/>
<dbReference type="PANTHER" id="PTHR33602">
    <property type="entry name" value="REGULATORY PROTEIN RECX FAMILY PROTEIN"/>
    <property type="match status" value="1"/>
</dbReference>
<evidence type="ECO:0000256" key="1">
    <source>
        <dbReference type="ARBA" id="ARBA00004496"/>
    </source>
</evidence>
<gene>
    <name evidence="5 10" type="primary">recX</name>
    <name evidence="10" type="ORF">QVN42_16235</name>
</gene>
<accession>A0AAW7K7M3</accession>
<feature type="domain" description="RecX third three-helical" evidence="8">
    <location>
        <begin position="170"/>
        <end position="213"/>
    </location>
</feature>